<keyword evidence="1" id="KW-0812">Transmembrane</keyword>
<comment type="caution">
    <text evidence="2">The sequence shown here is derived from an EMBL/GenBank/DDBJ whole genome shotgun (WGS) entry which is preliminary data.</text>
</comment>
<reference evidence="2 3" key="1">
    <citation type="submission" date="2023-07" db="EMBL/GenBank/DDBJ databases">
        <authorList>
            <person name="Girao M."/>
            <person name="Carvalho M.F."/>
        </authorList>
    </citation>
    <scope>NUCLEOTIDE SEQUENCE [LARGE SCALE GENOMIC DNA]</scope>
    <source>
        <strain evidence="2 3">66/93</strain>
    </source>
</reference>
<gene>
    <name evidence="2" type="ORF">Q8A49_17365</name>
</gene>
<feature type="transmembrane region" description="Helical" evidence="1">
    <location>
        <begin position="50"/>
        <end position="69"/>
    </location>
</feature>
<protein>
    <submittedName>
        <fullName evidence="2">Uncharacterized protein</fullName>
    </submittedName>
</protein>
<keyword evidence="1" id="KW-1133">Transmembrane helix</keyword>
<keyword evidence="1" id="KW-0472">Membrane</keyword>
<dbReference type="EMBL" id="JAUUCC010000043">
    <property type="protein sequence ID" value="MEE2052272.1"/>
    <property type="molecule type" value="Genomic_DNA"/>
</dbReference>
<dbReference type="Proteomes" id="UP001348641">
    <property type="component" value="Unassembled WGS sequence"/>
</dbReference>
<organism evidence="2 3">
    <name type="scientific">Nocardiopsis tropica</name>
    <dbReference type="NCBI Taxonomy" id="109330"/>
    <lineage>
        <taxon>Bacteria</taxon>
        <taxon>Bacillati</taxon>
        <taxon>Actinomycetota</taxon>
        <taxon>Actinomycetes</taxon>
        <taxon>Streptosporangiales</taxon>
        <taxon>Nocardiopsidaceae</taxon>
        <taxon>Nocardiopsis</taxon>
    </lineage>
</organism>
<name>A0ABU7KUD5_9ACTN</name>
<sequence>MVELMVLLTMACALSGLVALLAGVGAAYLARRDGASYPSAIGRAAATAAATLTVIAAGVTALAALTALFG</sequence>
<accession>A0ABU7KUD5</accession>
<evidence type="ECO:0000256" key="1">
    <source>
        <dbReference type="SAM" id="Phobius"/>
    </source>
</evidence>
<proteinExistence type="predicted"/>
<evidence type="ECO:0000313" key="2">
    <source>
        <dbReference type="EMBL" id="MEE2052272.1"/>
    </source>
</evidence>
<evidence type="ECO:0000313" key="3">
    <source>
        <dbReference type="Proteomes" id="UP001348641"/>
    </source>
</evidence>
<dbReference type="RefSeq" id="WP_330159311.1">
    <property type="nucleotide sequence ID" value="NZ_BAAAJA010000012.1"/>
</dbReference>